<accession>A0ABR2VSY8</accession>
<name>A0ABR2VSY8_9FUNG</name>
<comment type="caution">
    <text evidence="2">The sequence shown here is derived from an EMBL/GenBank/DDBJ whole genome shotgun (WGS) entry which is preliminary data.</text>
</comment>
<dbReference type="PROSITE" id="PS50181">
    <property type="entry name" value="FBOX"/>
    <property type="match status" value="1"/>
</dbReference>
<dbReference type="EMBL" id="JASJQH010007938">
    <property type="protein sequence ID" value="KAK9696650.1"/>
    <property type="molecule type" value="Genomic_DNA"/>
</dbReference>
<organism evidence="2 3">
    <name type="scientific">Basidiobolus ranarum</name>
    <dbReference type="NCBI Taxonomy" id="34480"/>
    <lineage>
        <taxon>Eukaryota</taxon>
        <taxon>Fungi</taxon>
        <taxon>Fungi incertae sedis</taxon>
        <taxon>Zoopagomycota</taxon>
        <taxon>Entomophthoromycotina</taxon>
        <taxon>Basidiobolomycetes</taxon>
        <taxon>Basidiobolales</taxon>
        <taxon>Basidiobolaceae</taxon>
        <taxon>Basidiobolus</taxon>
    </lineage>
</organism>
<reference evidence="2 3" key="1">
    <citation type="submission" date="2023-04" db="EMBL/GenBank/DDBJ databases">
        <title>Genome of Basidiobolus ranarum AG-B5.</title>
        <authorList>
            <person name="Stajich J.E."/>
            <person name="Carter-House D."/>
            <person name="Gryganskyi A."/>
        </authorList>
    </citation>
    <scope>NUCLEOTIDE SEQUENCE [LARGE SCALE GENOMIC DNA]</scope>
    <source>
        <strain evidence="2 3">AG-B5</strain>
    </source>
</reference>
<dbReference type="InterPro" id="IPR001810">
    <property type="entry name" value="F-box_dom"/>
</dbReference>
<protein>
    <recommendedName>
        <fullName evidence="1">F-box domain-containing protein</fullName>
    </recommendedName>
</protein>
<keyword evidence="3" id="KW-1185">Reference proteome</keyword>
<dbReference type="Proteomes" id="UP001479436">
    <property type="component" value="Unassembled WGS sequence"/>
</dbReference>
<proteinExistence type="predicted"/>
<evidence type="ECO:0000259" key="1">
    <source>
        <dbReference type="PROSITE" id="PS50181"/>
    </source>
</evidence>
<gene>
    <name evidence="2" type="ORF">K7432_012348</name>
</gene>
<evidence type="ECO:0000313" key="2">
    <source>
        <dbReference type="EMBL" id="KAK9696650.1"/>
    </source>
</evidence>
<evidence type="ECO:0000313" key="3">
    <source>
        <dbReference type="Proteomes" id="UP001479436"/>
    </source>
</evidence>
<sequence length="313" mass="36425">MLALDTLLQLLPLEIWDRIICYLELYEILSLSQTEKEFELYLAKQEALLSRAFLQLLPTSSISKVKRVIHEEYCYAFELDKTSEVLKLRFPNIPSVVADSSKLYQLQLLLRFDELQFQSTEAFQRACMFQANRKVINPEDKQVQPTSIPLQELAVLQQSWIEPYYLPTDYALLLAKYSQKFWYNTYFGYMDNLWHGLHWGSVRSGALRVLHLNPEGTSTSTTFLEIAGRFQVPTLSVLLNVTSESTTFGQVFIKEGIQEPKWVDWSVTDFLVRISDYAREDWIEADLFTVIDHLFLDQSNILESRIPVHITST</sequence>
<feature type="domain" description="F-box" evidence="1">
    <location>
        <begin position="5"/>
        <end position="56"/>
    </location>
</feature>